<protein>
    <submittedName>
        <fullName evidence="1">Uncharacterized protein</fullName>
    </submittedName>
</protein>
<sequence length="56" mass="6711">MSDILEWENLDFPSRVALKSRSEKSFLNFTRIWFELLQSDRLLVNWHHKMMASKAG</sequence>
<accession>A0ABM5SP29</accession>
<proteinExistence type="predicted"/>
<dbReference type="EMBL" id="CP009997">
    <property type="protein sequence ID" value="AJJ36237.1"/>
    <property type="molecule type" value="Genomic_DNA"/>
</dbReference>
<dbReference type="Proteomes" id="UP000031883">
    <property type="component" value="Chromosome"/>
</dbReference>
<evidence type="ECO:0000313" key="2">
    <source>
        <dbReference type="Proteomes" id="UP000031883"/>
    </source>
</evidence>
<organism evidence="1 2">
    <name type="scientific">Yersinia rochesterensis</name>
    <dbReference type="NCBI Taxonomy" id="1604335"/>
    <lineage>
        <taxon>Bacteria</taxon>
        <taxon>Pseudomonadati</taxon>
        <taxon>Pseudomonadota</taxon>
        <taxon>Gammaproteobacteria</taxon>
        <taxon>Enterobacterales</taxon>
        <taxon>Yersiniaceae</taxon>
        <taxon>Yersinia</taxon>
    </lineage>
</organism>
<dbReference type="GeneID" id="82551418"/>
<dbReference type="RefSeq" id="WP_187142909.1">
    <property type="nucleotide sequence ID" value="NZ_CABHXK010000040.1"/>
</dbReference>
<keyword evidence="2" id="KW-1185">Reference proteome</keyword>
<name>A0ABM5SP29_9GAMM</name>
<reference evidence="1 2" key="1">
    <citation type="journal article" date="2015" name="Genome Announc.">
        <title>Thirty-Two Complete Genome Assemblies of Nine Yersinia Species, Including Y. pestis, Y. pseudotuberculosis, and Y. enterocolitica.</title>
        <authorList>
            <person name="Johnson S.L."/>
            <person name="Daligault H.E."/>
            <person name="Davenport K.W."/>
            <person name="Jaissle J."/>
            <person name="Frey K.G."/>
            <person name="Ladner J.T."/>
            <person name="Broomall S.M."/>
            <person name="Bishop-Lilly K.A."/>
            <person name="Bruce D.C."/>
            <person name="Coyne S.R."/>
            <person name="Gibbons H.S."/>
            <person name="Lo C.C."/>
            <person name="Munk A.C."/>
            <person name="Rosenzweig C.N."/>
            <person name="Koroleva G.I."/>
            <person name="Palacios G.F."/>
            <person name="Redden C.L."/>
            <person name="Xu Y."/>
            <person name="Minogue T.D."/>
            <person name="Chain P.S."/>
        </authorList>
    </citation>
    <scope>NUCLEOTIDE SEQUENCE [LARGE SCALE GENOMIC DNA]</scope>
    <source>
        <strain evidence="1 2">Y231</strain>
    </source>
</reference>
<evidence type="ECO:0000313" key="1">
    <source>
        <dbReference type="EMBL" id="AJJ36237.1"/>
    </source>
</evidence>
<gene>
    <name evidence="1" type="ORF">CH54_187</name>
</gene>